<organism evidence="3 4">
    <name type="scientific">Lagenidium giganteum</name>
    <dbReference type="NCBI Taxonomy" id="4803"/>
    <lineage>
        <taxon>Eukaryota</taxon>
        <taxon>Sar</taxon>
        <taxon>Stramenopiles</taxon>
        <taxon>Oomycota</taxon>
        <taxon>Peronosporomycetes</taxon>
        <taxon>Pythiales</taxon>
        <taxon>Pythiaceae</taxon>
    </lineage>
</organism>
<reference evidence="3" key="1">
    <citation type="submission" date="2022-11" db="EMBL/GenBank/DDBJ databases">
        <authorList>
            <person name="Morgan W.R."/>
            <person name="Tartar A."/>
        </authorList>
    </citation>
    <scope>NUCLEOTIDE SEQUENCE</scope>
    <source>
        <strain evidence="3">ARSEF 373</strain>
    </source>
</reference>
<dbReference type="EMBL" id="DAKRPA010000069">
    <property type="protein sequence ID" value="DBA00157.1"/>
    <property type="molecule type" value="Genomic_DNA"/>
</dbReference>
<proteinExistence type="predicted"/>
<sequence>MTAIVAGSTQRKKKTTQYRPELWYLDSGDNVHIVGSKGYFTDFTPFEKDAKETQVQGVSAQFNTTAGGVGTIELVTDIDGEHHRFMLHDVLYIPGLRWNLLSHGMIRDQRYKVYYDNDTGSFELARNRTVVLCAHNDNRLWPFTTHNRFLRRSPTIVNYVVATANILHGRKDMNYWHNAVGHINTSSIRDMANRGLVVGMKVDTWDWTDCETCHLSNKTYHDNIHRRASRTNDLIFADLMDVSANKTKKFRYLLVIVDAFSNFTSVFLLQKKSETNHCFEEYISWAEIKQGRPIKQVLTDKGGEFVNAEMIEWCKSKGITHIAVGPQAPQSNPCERANRTLLSLLKSVLKHAGLPLKITESSASVQVHELPIKRGTRQNQADVIYAHSDLAATQRARPAHARVPEHGYATTSASKNRTPATPKIGYMVGFSDASTAYKMLFPDTNVVKFVPDVRFHPLLLYKDRHSDESGNIKHWLSDDVEELDDVVYQSENNLIGQNIHSRDDNAMAFMPQLPQPQQTQAQVAPASATLDLAPHWQPNIASMPRASLPVIVEMQSPHDSSDGHTHRHHN</sequence>
<dbReference type="PROSITE" id="PS50994">
    <property type="entry name" value="INTEGRASE"/>
    <property type="match status" value="1"/>
</dbReference>
<evidence type="ECO:0000313" key="4">
    <source>
        <dbReference type="Proteomes" id="UP001146120"/>
    </source>
</evidence>
<dbReference type="GO" id="GO:0015074">
    <property type="term" value="P:DNA integration"/>
    <property type="evidence" value="ECO:0007669"/>
    <property type="project" value="InterPro"/>
</dbReference>
<dbReference type="Proteomes" id="UP001146120">
    <property type="component" value="Unassembled WGS sequence"/>
</dbReference>
<gene>
    <name evidence="3" type="ORF">N0F65_000480</name>
</gene>
<dbReference type="GO" id="GO:0006508">
    <property type="term" value="P:proteolysis"/>
    <property type="evidence" value="ECO:0007669"/>
    <property type="project" value="UniProtKB-KW"/>
</dbReference>
<keyword evidence="4" id="KW-1185">Reference proteome</keyword>
<reference evidence="3" key="2">
    <citation type="journal article" date="2023" name="Microbiol Resour">
        <title>Decontamination and Annotation of the Draft Genome Sequence of the Oomycete Lagenidium giganteum ARSEF 373.</title>
        <authorList>
            <person name="Morgan W.R."/>
            <person name="Tartar A."/>
        </authorList>
    </citation>
    <scope>NUCLEOTIDE SEQUENCE</scope>
    <source>
        <strain evidence="3">ARSEF 373</strain>
    </source>
</reference>
<evidence type="ECO:0000259" key="2">
    <source>
        <dbReference type="PROSITE" id="PS50994"/>
    </source>
</evidence>
<protein>
    <recommendedName>
        <fullName evidence="2">Integrase catalytic domain-containing protein</fullName>
    </recommendedName>
</protein>
<accession>A0AAV2Z0J4</accession>
<evidence type="ECO:0000256" key="1">
    <source>
        <dbReference type="ARBA" id="ARBA00022670"/>
    </source>
</evidence>
<evidence type="ECO:0000313" key="3">
    <source>
        <dbReference type="EMBL" id="DBA00157.1"/>
    </source>
</evidence>
<dbReference type="PANTHER" id="PTHR42648">
    <property type="entry name" value="TRANSPOSASE, PUTATIVE-RELATED"/>
    <property type="match status" value="1"/>
</dbReference>
<dbReference type="Gene3D" id="3.30.420.10">
    <property type="entry name" value="Ribonuclease H-like superfamily/Ribonuclease H"/>
    <property type="match status" value="1"/>
</dbReference>
<comment type="caution">
    <text evidence="3">The sequence shown here is derived from an EMBL/GenBank/DDBJ whole genome shotgun (WGS) entry which is preliminary data.</text>
</comment>
<dbReference type="PANTHER" id="PTHR42648:SF28">
    <property type="entry name" value="TRANSPOSON-ENCODED PROTEIN WITH RIBONUCLEASE H-LIKE AND RETROVIRUS ZINC FINGER-LIKE DOMAINS"/>
    <property type="match status" value="1"/>
</dbReference>
<name>A0AAV2Z0J4_9STRA</name>
<keyword evidence="1" id="KW-0378">Hydrolase</keyword>
<dbReference type="SUPFAM" id="SSF53098">
    <property type="entry name" value="Ribonuclease H-like"/>
    <property type="match status" value="1"/>
</dbReference>
<dbReference type="InterPro" id="IPR039537">
    <property type="entry name" value="Retrotran_Ty1/copia-like"/>
</dbReference>
<dbReference type="Pfam" id="PF00665">
    <property type="entry name" value="rve"/>
    <property type="match status" value="1"/>
</dbReference>
<dbReference type="Pfam" id="PF22936">
    <property type="entry name" value="Pol_BBD"/>
    <property type="match status" value="1"/>
</dbReference>
<dbReference type="GO" id="GO:0003676">
    <property type="term" value="F:nucleic acid binding"/>
    <property type="evidence" value="ECO:0007669"/>
    <property type="project" value="InterPro"/>
</dbReference>
<dbReference type="GO" id="GO:0008233">
    <property type="term" value="F:peptidase activity"/>
    <property type="evidence" value="ECO:0007669"/>
    <property type="project" value="UniProtKB-KW"/>
</dbReference>
<dbReference type="InterPro" id="IPR012337">
    <property type="entry name" value="RNaseH-like_sf"/>
</dbReference>
<dbReference type="InterPro" id="IPR054722">
    <property type="entry name" value="PolX-like_BBD"/>
</dbReference>
<dbReference type="InterPro" id="IPR001584">
    <property type="entry name" value="Integrase_cat-core"/>
</dbReference>
<keyword evidence="1" id="KW-0645">Protease</keyword>
<feature type="domain" description="Integrase catalytic" evidence="2">
    <location>
        <begin position="227"/>
        <end position="412"/>
    </location>
</feature>
<dbReference type="InterPro" id="IPR036397">
    <property type="entry name" value="RNaseH_sf"/>
</dbReference>
<dbReference type="AlphaFoldDB" id="A0AAV2Z0J4"/>